<reference evidence="1" key="1">
    <citation type="journal article" date="2014" name="Front. Microbiol.">
        <title>High frequency of phylogenetically diverse reductive dehalogenase-homologous genes in deep subseafloor sedimentary metagenomes.</title>
        <authorList>
            <person name="Kawai M."/>
            <person name="Futagami T."/>
            <person name="Toyoda A."/>
            <person name="Takaki Y."/>
            <person name="Nishi S."/>
            <person name="Hori S."/>
            <person name="Arai W."/>
            <person name="Tsubouchi T."/>
            <person name="Morono Y."/>
            <person name="Uchiyama I."/>
            <person name="Ito T."/>
            <person name="Fujiyama A."/>
            <person name="Inagaki F."/>
            <person name="Takami H."/>
        </authorList>
    </citation>
    <scope>NUCLEOTIDE SEQUENCE</scope>
    <source>
        <strain evidence="1">Expedition CK06-06</strain>
    </source>
</reference>
<protein>
    <submittedName>
        <fullName evidence="1">Uncharacterized protein</fullName>
    </submittedName>
</protein>
<sequence>MGFLLAVQSRFCGEREEGSCETICLQVKGLASSRDPR</sequence>
<comment type="caution">
    <text evidence="1">The sequence shown here is derived from an EMBL/GenBank/DDBJ whole genome shotgun (WGS) entry which is preliminary data.</text>
</comment>
<dbReference type="EMBL" id="BARS01017101">
    <property type="protein sequence ID" value="GAF94228.1"/>
    <property type="molecule type" value="Genomic_DNA"/>
</dbReference>
<accession>X0TKZ3</accession>
<organism evidence="1">
    <name type="scientific">marine sediment metagenome</name>
    <dbReference type="NCBI Taxonomy" id="412755"/>
    <lineage>
        <taxon>unclassified sequences</taxon>
        <taxon>metagenomes</taxon>
        <taxon>ecological metagenomes</taxon>
    </lineage>
</organism>
<name>X0TKZ3_9ZZZZ</name>
<feature type="non-terminal residue" evidence="1">
    <location>
        <position position="37"/>
    </location>
</feature>
<evidence type="ECO:0000313" key="1">
    <source>
        <dbReference type="EMBL" id="GAF94228.1"/>
    </source>
</evidence>
<dbReference type="AlphaFoldDB" id="X0TKZ3"/>
<gene>
    <name evidence="1" type="ORF">S01H1_28020</name>
</gene>
<proteinExistence type="predicted"/>